<comment type="function">
    <text evidence="12 13">The RecF protein is involved in DNA metabolism; it is required for DNA replication and normal SOS inducibility. RecF binds preferentially to single-stranded, linear DNA. It also seems to bind ATP.</text>
</comment>
<comment type="similarity">
    <text evidence="2 13">Belongs to the RecF family.</text>
</comment>
<dbReference type="EMBL" id="CP160091">
    <property type="protein sequence ID" value="XCS43419.1"/>
    <property type="molecule type" value="Genomic_DNA"/>
</dbReference>
<dbReference type="GO" id="GO:0006260">
    <property type="term" value="P:DNA replication"/>
    <property type="evidence" value="ECO:0007669"/>
    <property type="project" value="UniProtKB-UniRule"/>
</dbReference>
<accession>A0AAU8NNM6</accession>
<dbReference type="InterPro" id="IPR042174">
    <property type="entry name" value="RecF_2"/>
</dbReference>
<evidence type="ECO:0000256" key="11">
    <source>
        <dbReference type="ARBA" id="ARBA00023236"/>
    </source>
</evidence>
<evidence type="ECO:0000256" key="12">
    <source>
        <dbReference type="ARBA" id="ARBA00025401"/>
    </source>
</evidence>
<feature type="domain" description="RecF/RecN/SMC N-terminal" evidence="14">
    <location>
        <begin position="2"/>
        <end position="381"/>
    </location>
</feature>
<dbReference type="InterPro" id="IPR018078">
    <property type="entry name" value="DNA-binding_RecF_CS"/>
</dbReference>
<keyword evidence="6 13" id="KW-0547">Nucleotide-binding</keyword>
<evidence type="ECO:0000256" key="13">
    <source>
        <dbReference type="HAMAP-Rule" id="MF_00365"/>
    </source>
</evidence>
<evidence type="ECO:0000256" key="8">
    <source>
        <dbReference type="ARBA" id="ARBA00022840"/>
    </source>
</evidence>
<evidence type="ECO:0000256" key="4">
    <source>
        <dbReference type="ARBA" id="ARBA00022490"/>
    </source>
</evidence>
<dbReference type="NCBIfam" id="TIGR00611">
    <property type="entry name" value="recf"/>
    <property type="match status" value="1"/>
</dbReference>
<organism evidence="15">
    <name type="scientific">Gardnerella piotii</name>
    <dbReference type="NCBI Taxonomy" id="2792977"/>
    <lineage>
        <taxon>Bacteria</taxon>
        <taxon>Bacillati</taxon>
        <taxon>Actinomycetota</taxon>
        <taxon>Actinomycetes</taxon>
        <taxon>Bifidobacteriales</taxon>
        <taxon>Bifidobacteriaceae</taxon>
        <taxon>Gardnerella</taxon>
    </lineage>
</organism>
<comment type="subcellular location">
    <subcellularLocation>
        <location evidence="1 13">Cytoplasm</location>
    </subcellularLocation>
</comment>
<dbReference type="AlphaFoldDB" id="A0AAU8NNM6"/>
<dbReference type="Gene3D" id="3.40.50.300">
    <property type="entry name" value="P-loop containing nucleotide triphosphate hydrolases"/>
    <property type="match status" value="1"/>
</dbReference>
<dbReference type="Gene3D" id="1.20.1050.90">
    <property type="entry name" value="RecF/RecN/SMC, N-terminal domain"/>
    <property type="match status" value="1"/>
</dbReference>
<keyword evidence="5 13" id="KW-0235">DNA replication</keyword>
<dbReference type="GO" id="GO:0005524">
    <property type="term" value="F:ATP binding"/>
    <property type="evidence" value="ECO:0007669"/>
    <property type="project" value="UniProtKB-UniRule"/>
</dbReference>
<dbReference type="GO" id="GO:0006302">
    <property type="term" value="P:double-strand break repair"/>
    <property type="evidence" value="ECO:0007669"/>
    <property type="project" value="TreeGrafter"/>
</dbReference>
<evidence type="ECO:0000256" key="5">
    <source>
        <dbReference type="ARBA" id="ARBA00022705"/>
    </source>
</evidence>
<dbReference type="HAMAP" id="MF_00365">
    <property type="entry name" value="RecF"/>
    <property type="match status" value="1"/>
</dbReference>
<name>A0AAU8NNM6_9BIFI</name>
<evidence type="ECO:0000256" key="3">
    <source>
        <dbReference type="ARBA" id="ARBA00020170"/>
    </source>
</evidence>
<keyword evidence="8 13" id="KW-0067">ATP-binding</keyword>
<evidence type="ECO:0000256" key="6">
    <source>
        <dbReference type="ARBA" id="ARBA00022741"/>
    </source>
</evidence>
<protein>
    <recommendedName>
        <fullName evidence="3 13">DNA replication and repair protein RecF</fullName>
    </recommendedName>
</protein>
<evidence type="ECO:0000256" key="7">
    <source>
        <dbReference type="ARBA" id="ARBA00022763"/>
    </source>
</evidence>
<feature type="binding site" evidence="13">
    <location>
        <begin position="30"/>
        <end position="37"/>
    </location>
    <ligand>
        <name>ATP</name>
        <dbReference type="ChEBI" id="CHEBI:30616"/>
    </ligand>
</feature>
<keyword evidence="7 13" id="KW-0227">DNA damage</keyword>
<dbReference type="PANTHER" id="PTHR32182:SF0">
    <property type="entry name" value="DNA REPLICATION AND REPAIR PROTEIN RECF"/>
    <property type="match status" value="1"/>
</dbReference>
<reference evidence="15" key="1">
    <citation type="submission" date="2024-06" db="EMBL/GenBank/DDBJ databases">
        <title>Vaginal Lactobacillus fatty acid response mechanisms reveal a metabolite-targeted strategy for bacterial vaginosis treatment.</title>
        <authorList>
            <person name="Zhu M."/>
            <person name="Blainey P.C."/>
            <person name="Bloom S.M."/>
            <person name="Kwon D.S."/>
        </authorList>
    </citation>
    <scope>NUCLEOTIDE SEQUENCE</scope>
    <source>
        <strain evidence="15">0809_588_1_1_BHK4</strain>
    </source>
</reference>
<evidence type="ECO:0000259" key="14">
    <source>
        <dbReference type="Pfam" id="PF02463"/>
    </source>
</evidence>
<dbReference type="Pfam" id="PF02463">
    <property type="entry name" value="SMC_N"/>
    <property type="match status" value="1"/>
</dbReference>
<dbReference type="InterPro" id="IPR003395">
    <property type="entry name" value="RecF/RecN/SMC_N"/>
</dbReference>
<dbReference type="InterPro" id="IPR027417">
    <property type="entry name" value="P-loop_NTPase"/>
</dbReference>
<evidence type="ECO:0000313" key="15">
    <source>
        <dbReference type="EMBL" id="XCS43419.1"/>
    </source>
</evidence>
<evidence type="ECO:0000256" key="10">
    <source>
        <dbReference type="ARBA" id="ARBA00023204"/>
    </source>
</evidence>
<dbReference type="GO" id="GO:0003697">
    <property type="term" value="F:single-stranded DNA binding"/>
    <property type="evidence" value="ECO:0007669"/>
    <property type="project" value="UniProtKB-UniRule"/>
</dbReference>
<evidence type="ECO:0000256" key="9">
    <source>
        <dbReference type="ARBA" id="ARBA00023125"/>
    </source>
</evidence>
<evidence type="ECO:0000256" key="1">
    <source>
        <dbReference type="ARBA" id="ARBA00004496"/>
    </source>
</evidence>
<dbReference type="SUPFAM" id="SSF52540">
    <property type="entry name" value="P-loop containing nucleoside triphosphate hydrolases"/>
    <property type="match status" value="1"/>
</dbReference>
<dbReference type="PROSITE" id="PS00617">
    <property type="entry name" value="RECF_1"/>
    <property type="match status" value="1"/>
</dbReference>
<proteinExistence type="inferred from homology"/>
<dbReference type="GO" id="GO:0005737">
    <property type="term" value="C:cytoplasm"/>
    <property type="evidence" value="ECO:0007669"/>
    <property type="project" value="UniProtKB-SubCell"/>
</dbReference>
<dbReference type="InterPro" id="IPR001238">
    <property type="entry name" value="DNA-binding_RecF"/>
</dbReference>
<keyword evidence="9 13" id="KW-0238">DNA-binding</keyword>
<dbReference type="PANTHER" id="PTHR32182">
    <property type="entry name" value="DNA REPLICATION AND REPAIR PROTEIN RECF"/>
    <property type="match status" value="1"/>
</dbReference>
<keyword evidence="10 13" id="KW-0234">DNA repair</keyword>
<keyword evidence="11 13" id="KW-0742">SOS response</keyword>
<sequence length="461" mass="52160">MYVSKLALDHFRSWSSCVFDFSPKINILLGSNGLGKTNIVESLEVISTGTSHRVSSLMPLIEINHNCATIRANVKDFNNTFNSNTLDSSNDLDETTFELSINLKGANRARINGKKSLYMKDIVGLVPCVSFTPRDQNLIVSDPTVRRTFIDQAGALLIPNYLPILQEYNHIAKQRSALLKSLSNNYSPNSMNNYNTVSDLEVWTAKFIETGIILTKLRKQIIELLNNVFSNIVKHLSNSSNFASIEYNPSFSEINFSENNFENNFEDDFEENNDNSIRLAISEHFQRIYNGEVARGYNLIGPHRDDFTILLNNYNAKEFASNGESWTLALALKMALFKSLEKKNGKKPIVILDDVFAQLDESRRKQILEFAKNQDQVFITVASLSDIPKDKSVLENSIIDVSKIAKDQNEDDSKSLENNIDISHKILLENIVNSRKNSVDYVDNDYIENNQNKSTDLGDAR</sequence>
<dbReference type="GO" id="GO:0009432">
    <property type="term" value="P:SOS response"/>
    <property type="evidence" value="ECO:0007669"/>
    <property type="project" value="UniProtKB-UniRule"/>
</dbReference>
<dbReference type="GO" id="GO:0000731">
    <property type="term" value="P:DNA synthesis involved in DNA repair"/>
    <property type="evidence" value="ECO:0007669"/>
    <property type="project" value="TreeGrafter"/>
</dbReference>
<gene>
    <name evidence="13 15" type="primary">recF</name>
    <name evidence="15" type="ORF">ABZU02_05545</name>
</gene>
<keyword evidence="4 13" id="KW-0963">Cytoplasm</keyword>
<evidence type="ECO:0000256" key="2">
    <source>
        <dbReference type="ARBA" id="ARBA00008016"/>
    </source>
</evidence>